<keyword evidence="6" id="KW-0282">Flagellum</keyword>
<comment type="similarity">
    <text evidence="1 2">Belongs to the flagella basal body rod proteins family.</text>
</comment>
<dbReference type="SUPFAM" id="SSF117143">
    <property type="entry name" value="Flagellar hook protein flgE"/>
    <property type="match status" value="1"/>
</dbReference>
<dbReference type="Pfam" id="PF06429">
    <property type="entry name" value="Flg_bbr_C"/>
    <property type="match status" value="1"/>
</dbReference>
<gene>
    <name evidence="6" type="ORF">E4665_02230</name>
</gene>
<dbReference type="InterPro" id="IPR010930">
    <property type="entry name" value="Flg_bb/hook_C_dom"/>
</dbReference>
<evidence type="ECO:0000256" key="2">
    <source>
        <dbReference type="RuleBase" id="RU362116"/>
    </source>
</evidence>
<dbReference type="InterPro" id="IPR037925">
    <property type="entry name" value="FlgE/F/G-like"/>
</dbReference>
<evidence type="ECO:0000259" key="5">
    <source>
        <dbReference type="Pfam" id="PF22692"/>
    </source>
</evidence>
<evidence type="ECO:0000259" key="3">
    <source>
        <dbReference type="Pfam" id="PF00460"/>
    </source>
</evidence>
<dbReference type="InterPro" id="IPR020013">
    <property type="entry name" value="Flagellar_FlgE/F/G"/>
</dbReference>
<feature type="domain" description="Flagellar basal body rod protein N-terminal" evidence="3">
    <location>
        <begin position="14"/>
        <end position="35"/>
    </location>
</feature>
<dbReference type="PANTHER" id="PTHR30435:SF19">
    <property type="entry name" value="FLAGELLAR BASAL-BODY ROD PROTEIN FLGG"/>
    <property type="match status" value="1"/>
</dbReference>
<sequence length="284" mass="30443">MERQMMATAVTLGAIQQQLSTVADNIANVGTTGFKERDAGFSDLLFQNIRNMDPNIDTVDRANRLTPSGIRSGSGARIGDTQLDMAAGAIQQTDNPLDVALTNDHQFFMVGQPGTNGQMTVAYTRTGAFNAQLDPQNPNQLRLMTKSGQPILDQNGQPIVLPAGYTNLTISGNGTITATLPNGRQVNAGRLGRVTVNRPQLLNSQGNGLYTLPNLARLGVGLNQVLQPVAATDTSVAQGKLENSNVDLTQQMTELINLQHDYQLNAKSITMRDQMSGLVNGLIQ</sequence>
<evidence type="ECO:0000256" key="1">
    <source>
        <dbReference type="ARBA" id="ARBA00009677"/>
    </source>
</evidence>
<dbReference type="Pfam" id="PF00460">
    <property type="entry name" value="Flg_bb_rod"/>
    <property type="match status" value="1"/>
</dbReference>
<protein>
    <submittedName>
        <fullName evidence="6">Flagellar hook-basal body protein</fullName>
    </submittedName>
</protein>
<evidence type="ECO:0000313" key="6">
    <source>
        <dbReference type="EMBL" id="TGA99790.1"/>
    </source>
</evidence>
<dbReference type="InterPro" id="IPR053967">
    <property type="entry name" value="LlgE_F_G-like_D1"/>
</dbReference>
<dbReference type="EMBL" id="SRJD01000002">
    <property type="protein sequence ID" value="TGA99790.1"/>
    <property type="molecule type" value="Genomic_DNA"/>
</dbReference>
<dbReference type="GO" id="GO:0009425">
    <property type="term" value="C:bacterial-type flagellum basal body"/>
    <property type="evidence" value="ECO:0007669"/>
    <property type="project" value="UniProtKB-SubCell"/>
</dbReference>
<keyword evidence="7" id="KW-1185">Reference proteome</keyword>
<name>A0A4Z0GR25_9BACL</name>
<dbReference type="AlphaFoldDB" id="A0A4Z0GR25"/>
<dbReference type="NCBIfam" id="TIGR03506">
    <property type="entry name" value="FlgEFG_subfam"/>
    <property type="match status" value="2"/>
</dbReference>
<feature type="domain" description="Flagellar basal-body/hook protein C-terminal" evidence="4">
    <location>
        <begin position="237"/>
        <end position="280"/>
    </location>
</feature>
<dbReference type="Proteomes" id="UP000298347">
    <property type="component" value="Unassembled WGS sequence"/>
</dbReference>
<evidence type="ECO:0000259" key="4">
    <source>
        <dbReference type="Pfam" id="PF06429"/>
    </source>
</evidence>
<evidence type="ECO:0000313" key="7">
    <source>
        <dbReference type="Proteomes" id="UP000298347"/>
    </source>
</evidence>
<dbReference type="RefSeq" id="WP_135347186.1">
    <property type="nucleotide sequence ID" value="NZ_SRJD01000002.1"/>
</dbReference>
<keyword evidence="6" id="KW-0966">Cell projection</keyword>
<feature type="domain" description="Flagellar hook protein FlgE/F/G-like D1" evidence="5">
    <location>
        <begin position="107"/>
        <end position="178"/>
    </location>
</feature>
<proteinExistence type="inferred from homology"/>
<reference evidence="6 7" key="1">
    <citation type="journal article" date="2015" name="Int. J. Syst. Evol. Microbiol.">
        <title>Sporolactobacillus shoreae sp. nov. and Sporolactobacillus spathodeae sp. nov., two spore-forming lactic acid bacteria isolated from tree barks in Thailand.</title>
        <authorList>
            <person name="Thamacharoensuk T."/>
            <person name="Kitahara M."/>
            <person name="Ohkuma M."/>
            <person name="Thongchul N."/>
            <person name="Tanasupawat S."/>
        </authorList>
    </citation>
    <scope>NUCLEOTIDE SEQUENCE [LARGE SCALE GENOMIC DNA]</scope>
    <source>
        <strain evidence="6 7">BK92</strain>
    </source>
</reference>
<comment type="subcellular location">
    <subcellularLocation>
        <location evidence="2">Bacterial flagellum basal body</location>
    </subcellularLocation>
</comment>
<dbReference type="OrthoDB" id="9804559at2"/>
<comment type="caution">
    <text evidence="6">The sequence shown here is derived from an EMBL/GenBank/DDBJ whole genome shotgun (WGS) entry which is preliminary data.</text>
</comment>
<dbReference type="GO" id="GO:0071978">
    <property type="term" value="P:bacterial-type flagellum-dependent swarming motility"/>
    <property type="evidence" value="ECO:0007669"/>
    <property type="project" value="TreeGrafter"/>
</dbReference>
<dbReference type="PANTHER" id="PTHR30435">
    <property type="entry name" value="FLAGELLAR PROTEIN"/>
    <property type="match status" value="1"/>
</dbReference>
<organism evidence="6 7">
    <name type="scientific">Sporolactobacillus shoreae</name>
    <dbReference type="NCBI Taxonomy" id="1465501"/>
    <lineage>
        <taxon>Bacteria</taxon>
        <taxon>Bacillati</taxon>
        <taxon>Bacillota</taxon>
        <taxon>Bacilli</taxon>
        <taxon>Bacillales</taxon>
        <taxon>Sporolactobacillaceae</taxon>
        <taxon>Sporolactobacillus</taxon>
    </lineage>
</organism>
<dbReference type="InterPro" id="IPR001444">
    <property type="entry name" value="Flag_bb_rod_N"/>
</dbReference>
<keyword evidence="2" id="KW-0975">Bacterial flagellum</keyword>
<accession>A0A4Z0GR25</accession>
<dbReference type="Pfam" id="PF22692">
    <property type="entry name" value="LlgE_F_G_D1"/>
    <property type="match status" value="1"/>
</dbReference>
<keyword evidence="6" id="KW-0969">Cilium</keyword>